<sequence length="443" mass="47009">MLEEAQTRAGSAGDEPTTPDAVEIAMEAEATGAPPEGAARRLLESHIRLAEEQIGLARNERFRNRIKAVRDMTLAAAVMLLVLGAGAVLLAARNAQGLVVEPLGVPPEMAAQGMDGSVLAARLLDRLSAMQAATDSSRAPSSYSNNWGDDLAVEVPQTGMSAGELWGALRAGLGRETRLTGDVVRTADGLAITVRVGSQPGVTVSGPESDLNRLLDQSAEAAYRQSQPYRYAVWVSRRGNGMDAPVLAELAASTDRTERLWALVGQAVNALDANDPALGETLARQALELDPTFHKARWNVSDSLLAMGRDEDLLAENRLTERAMRRRDPRVTEASQGQVLHNVRSSIAEATGDFATAAAEATIMTGLPDYANNGVNAHYYAAEARLRLHDVSGARRARAPIDGTSRAIPQAALLIDFVEASERGDAAAVQRLGAEVIAMLGTP</sequence>
<dbReference type="RefSeq" id="WP_183202652.1">
    <property type="nucleotide sequence ID" value="NZ_BAAAER010000002.1"/>
</dbReference>
<dbReference type="Proteomes" id="UP000529946">
    <property type="component" value="Unassembled WGS sequence"/>
</dbReference>
<evidence type="ECO:0000313" key="2">
    <source>
        <dbReference type="EMBL" id="MBB4081710.1"/>
    </source>
</evidence>
<keyword evidence="1" id="KW-0472">Membrane</keyword>
<proteinExistence type="predicted"/>
<keyword evidence="1" id="KW-0812">Transmembrane</keyword>
<keyword evidence="1" id="KW-1133">Transmembrane helix</keyword>
<keyword evidence="3" id="KW-1185">Reference proteome</keyword>
<evidence type="ECO:0000313" key="3">
    <source>
        <dbReference type="Proteomes" id="UP000529946"/>
    </source>
</evidence>
<accession>A0A7W6NP12</accession>
<evidence type="ECO:0000256" key="1">
    <source>
        <dbReference type="SAM" id="Phobius"/>
    </source>
</evidence>
<organism evidence="2 3">
    <name type="scientific">Brevundimonas lenta</name>
    <dbReference type="NCBI Taxonomy" id="424796"/>
    <lineage>
        <taxon>Bacteria</taxon>
        <taxon>Pseudomonadati</taxon>
        <taxon>Pseudomonadota</taxon>
        <taxon>Alphaproteobacteria</taxon>
        <taxon>Caulobacterales</taxon>
        <taxon>Caulobacteraceae</taxon>
        <taxon>Brevundimonas</taxon>
    </lineage>
</organism>
<feature type="transmembrane region" description="Helical" evidence="1">
    <location>
        <begin position="72"/>
        <end position="92"/>
    </location>
</feature>
<dbReference type="AlphaFoldDB" id="A0A7W6NP12"/>
<dbReference type="EMBL" id="JACIDM010000001">
    <property type="protein sequence ID" value="MBB4081710.1"/>
    <property type="molecule type" value="Genomic_DNA"/>
</dbReference>
<reference evidence="2 3" key="1">
    <citation type="submission" date="2020-08" db="EMBL/GenBank/DDBJ databases">
        <title>Genomic Encyclopedia of Type Strains, Phase IV (KMG-IV): sequencing the most valuable type-strain genomes for metagenomic binning, comparative biology and taxonomic classification.</title>
        <authorList>
            <person name="Goeker M."/>
        </authorList>
    </citation>
    <scope>NUCLEOTIDE SEQUENCE [LARGE SCALE GENOMIC DNA]</scope>
    <source>
        <strain evidence="2 3">DSM 23960</strain>
    </source>
</reference>
<gene>
    <name evidence="2" type="ORF">GGR12_000549</name>
</gene>
<dbReference type="InterPro" id="IPR011990">
    <property type="entry name" value="TPR-like_helical_dom_sf"/>
</dbReference>
<protein>
    <submittedName>
        <fullName evidence="2">Uncharacterized protein</fullName>
    </submittedName>
</protein>
<name>A0A7W6NP12_9CAUL</name>
<dbReference type="Gene3D" id="1.25.40.10">
    <property type="entry name" value="Tetratricopeptide repeat domain"/>
    <property type="match status" value="1"/>
</dbReference>
<comment type="caution">
    <text evidence="2">The sequence shown here is derived from an EMBL/GenBank/DDBJ whole genome shotgun (WGS) entry which is preliminary data.</text>
</comment>